<evidence type="ECO:0000313" key="1">
    <source>
        <dbReference type="EnsemblProtists" id="HpaP800598"/>
    </source>
</evidence>
<protein>
    <submittedName>
        <fullName evidence="1">Uncharacterized protein</fullName>
    </submittedName>
</protein>
<sequence>MTDSVSTEGSEDICQEDANNRENTVAARKLLLYCLHVRIWSTRKQRSEHLAAFLMSRKGIQKHFNPMMSIMAPTRLNGTTMTAVQATGPIIDAQKGLLHHFHLRLGQISYDTVERLTKYPDYGIELAGHVREN</sequence>
<keyword evidence="2" id="KW-1185">Reference proteome</keyword>
<dbReference type="AlphaFoldDB" id="M4B2V0"/>
<proteinExistence type="predicted"/>
<dbReference type="EnsemblProtists" id="HpaT800598">
    <property type="protein sequence ID" value="HpaP800598"/>
    <property type="gene ID" value="HpaG800598"/>
</dbReference>
<reference evidence="1" key="2">
    <citation type="submission" date="2015-06" db="UniProtKB">
        <authorList>
            <consortium name="EnsemblProtists"/>
        </authorList>
    </citation>
    <scope>IDENTIFICATION</scope>
    <source>
        <strain evidence="1">Emoy2</strain>
    </source>
</reference>
<dbReference type="VEuPathDB" id="FungiDB:HpaG800598"/>
<organism evidence="1 2">
    <name type="scientific">Hyaloperonospora arabidopsidis (strain Emoy2)</name>
    <name type="common">Downy mildew agent</name>
    <name type="synonym">Peronospora arabidopsidis</name>
    <dbReference type="NCBI Taxonomy" id="559515"/>
    <lineage>
        <taxon>Eukaryota</taxon>
        <taxon>Sar</taxon>
        <taxon>Stramenopiles</taxon>
        <taxon>Oomycota</taxon>
        <taxon>Peronosporomycetes</taxon>
        <taxon>Peronosporales</taxon>
        <taxon>Peronosporaceae</taxon>
        <taxon>Hyaloperonospora</taxon>
    </lineage>
</organism>
<dbReference type="HOGENOM" id="CLU_1910670_0_0_1"/>
<dbReference type="InParanoid" id="M4B2V0"/>
<dbReference type="Proteomes" id="UP000011713">
    <property type="component" value="Unassembled WGS sequence"/>
</dbReference>
<accession>M4B2V0</accession>
<dbReference type="EMBL" id="JH598094">
    <property type="status" value="NOT_ANNOTATED_CDS"/>
    <property type="molecule type" value="Genomic_DNA"/>
</dbReference>
<reference evidence="2" key="1">
    <citation type="journal article" date="2010" name="Science">
        <title>Signatures of adaptation to obligate biotrophy in the Hyaloperonospora arabidopsidis genome.</title>
        <authorList>
            <person name="Baxter L."/>
            <person name="Tripathy S."/>
            <person name="Ishaque N."/>
            <person name="Boot N."/>
            <person name="Cabral A."/>
            <person name="Kemen E."/>
            <person name="Thines M."/>
            <person name="Ah-Fong A."/>
            <person name="Anderson R."/>
            <person name="Badejoko W."/>
            <person name="Bittner-Eddy P."/>
            <person name="Boore J.L."/>
            <person name="Chibucos M.C."/>
            <person name="Coates M."/>
            <person name="Dehal P."/>
            <person name="Delehaunty K."/>
            <person name="Dong S."/>
            <person name="Downton P."/>
            <person name="Dumas B."/>
            <person name="Fabro G."/>
            <person name="Fronick C."/>
            <person name="Fuerstenberg S.I."/>
            <person name="Fulton L."/>
            <person name="Gaulin E."/>
            <person name="Govers F."/>
            <person name="Hughes L."/>
            <person name="Humphray S."/>
            <person name="Jiang R.H."/>
            <person name="Judelson H."/>
            <person name="Kamoun S."/>
            <person name="Kyung K."/>
            <person name="Meijer H."/>
            <person name="Minx P."/>
            <person name="Morris P."/>
            <person name="Nelson J."/>
            <person name="Phuntumart V."/>
            <person name="Qutob D."/>
            <person name="Rehmany A."/>
            <person name="Rougon-Cardoso A."/>
            <person name="Ryden P."/>
            <person name="Torto-Alalibo T."/>
            <person name="Studholme D."/>
            <person name="Wang Y."/>
            <person name="Win J."/>
            <person name="Wood J."/>
            <person name="Clifton S.W."/>
            <person name="Rogers J."/>
            <person name="Van den Ackerveken G."/>
            <person name="Jones J.D."/>
            <person name="McDowell J.M."/>
            <person name="Beynon J."/>
            <person name="Tyler B.M."/>
        </authorList>
    </citation>
    <scope>NUCLEOTIDE SEQUENCE [LARGE SCALE GENOMIC DNA]</scope>
    <source>
        <strain evidence="2">Emoy2</strain>
    </source>
</reference>
<name>M4B2V0_HYAAE</name>
<evidence type="ECO:0000313" key="2">
    <source>
        <dbReference type="Proteomes" id="UP000011713"/>
    </source>
</evidence>